<proteinExistence type="predicted"/>
<keyword evidence="1" id="KW-0472">Membrane</keyword>
<evidence type="ECO:0000256" key="1">
    <source>
        <dbReference type="SAM" id="Phobius"/>
    </source>
</evidence>
<feature type="transmembrane region" description="Helical" evidence="1">
    <location>
        <begin position="14"/>
        <end position="31"/>
    </location>
</feature>
<reference evidence="2 3" key="1">
    <citation type="submission" date="2017-10" db="EMBL/GenBank/DDBJ databases">
        <authorList>
            <person name="Regsiter A."/>
            <person name="William W."/>
        </authorList>
    </citation>
    <scope>NUCLEOTIDE SEQUENCE [LARGE SCALE GENOMIC DNA]</scope>
    <source>
        <strain evidence="2 3">CFBP7430</strain>
    </source>
</reference>
<organism evidence="2 3">
    <name type="scientific">Xanthomonas campestris pv. phaseoli</name>
    <dbReference type="NCBI Taxonomy" id="317013"/>
    <lineage>
        <taxon>Bacteria</taxon>
        <taxon>Pseudomonadati</taxon>
        <taxon>Pseudomonadota</taxon>
        <taxon>Gammaproteobacteria</taxon>
        <taxon>Lysobacterales</taxon>
        <taxon>Lysobacteraceae</taxon>
        <taxon>Xanthomonas</taxon>
    </lineage>
</organism>
<keyword evidence="1" id="KW-0812">Transmembrane</keyword>
<protein>
    <recommendedName>
        <fullName evidence="4">Secreted protein</fullName>
    </recommendedName>
</protein>
<sequence length="195" mass="21707">MVCPSRLEQTKCLLSIRLVLMLVLMPSLRVFRSMFTRAKLSCLVRWTNKPGAWSARRNGRLLADAVDCPGRILSNCSVPRSTSASLNYRSINAYRLSQSRLTLVMRLLRCEIKKMPLILRTGVAVTASHWVAALADVVHESGFALSKHAIKVFLMIGHLSCLNSLALGTPHTFPCLLSDPSKVFIGVKHQMEDCE</sequence>
<dbReference type="AlphaFoldDB" id="A0AB38DV15"/>
<accession>A0AB38DV15</accession>
<dbReference type="EMBL" id="OCYS01000002">
    <property type="protein sequence ID" value="SON76562.1"/>
    <property type="molecule type" value="Genomic_DNA"/>
</dbReference>
<evidence type="ECO:0008006" key="4">
    <source>
        <dbReference type="Google" id="ProtNLM"/>
    </source>
</evidence>
<keyword evidence="1" id="KW-1133">Transmembrane helix</keyword>
<evidence type="ECO:0000313" key="3">
    <source>
        <dbReference type="Proteomes" id="UP000234166"/>
    </source>
</evidence>
<dbReference type="Proteomes" id="UP000234166">
    <property type="component" value="Unassembled WGS sequence"/>
</dbReference>
<evidence type="ECO:0000313" key="2">
    <source>
        <dbReference type="EMBL" id="SON76562.1"/>
    </source>
</evidence>
<comment type="caution">
    <text evidence="2">The sequence shown here is derived from an EMBL/GenBank/DDBJ whole genome shotgun (WGS) entry which is preliminary data.</text>
</comment>
<gene>
    <name evidence="2" type="ORF">XAP7430_100052</name>
</gene>
<name>A0AB38DV15_XANCH</name>